<dbReference type="Pfam" id="PF05635">
    <property type="entry name" value="23S_rRNA_IVP"/>
    <property type="match status" value="1"/>
</dbReference>
<dbReference type="Proteomes" id="UP000051861">
    <property type="component" value="Unassembled WGS sequence"/>
</dbReference>
<evidence type="ECO:0000313" key="2">
    <source>
        <dbReference type="Proteomes" id="UP000051861"/>
    </source>
</evidence>
<proteinExistence type="predicted"/>
<dbReference type="AlphaFoldDB" id="A0A0S7XRU0"/>
<dbReference type="InterPro" id="IPR036583">
    <property type="entry name" value="23S_rRNA_IVS_sf"/>
</dbReference>
<protein>
    <recommendedName>
        <fullName evidence="3">Four helix bundle protein</fullName>
    </recommendedName>
</protein>
<sequence>MQKFDIKDRTLDFAIRLAKLIKKFPKDSAGLVLSRQLIRAGTSVGANMEEADGASTRKDFFNKVSIARKEARETRYWLKVVIGSEILNHASNIEEAKKLIEESTEIIKILSSIIKKK</sequence>
<organism evidence="1 2">
    <name type="scientific">candidate division WOR-1 bacterium DG_54_3</name>
    <dbReference type="NCBI Taxonomy" id="1703775"/>
    <lineage>
        <taxon>Bacteria</taxon>
        <taxon>Bacillati</taxon>
        <taxon>Saganbacteria</taxon>
    </lineage>
</organism>
<dbReference type="PATRIC" id="fig|1703775.3.peg.1300"/>
<reference evidence="1 2" key="1">
    <citation type="journal article" date="2015" name="Microbiome">
        <title>Genomic resolution of linkages in carbon, nitrogen, and sulfur cycling among widespread estuary sediment bacteria.</title>
        <authorList>
            <person name="Baker B.J."/>
            <person name="Lazar C.S."/>
            <person name="Teske A.P."/>
            <person name="Dick G.J."/>
        </authorList>
    </citation>
    <scope>NUCLEOTIDE SEQUENCE [LARGE SCALE GENOMIC DNA]</scope>
    <source>
        <strain evidence="1">DG_54_3</strain>
    </source>
</reference>
<gene>
    <name evidence="1" type="ORF">AMJ44_11715</name>
</gene>
<dbReference type="PIRSF" id="PIRSF035652">
    <property type="entry name" value="CHP02436"/>
    <property type="match status" value="1"/>
</dbReference>
<dbReference type="EMBL" id="LIZX01000153">
    <property type="protein sequence ID" value="KPJ64963.1"/>
    <property type="molecule type" value="Genomic_DNA"/>
</dbReference>
<accession>A0A0S7XRU0</accession>
<dbReference type="PANTHER" id="PTHR38471">
    <property type="entry name" value="FOUR HELIX BUNDLE PROTEIN"/>
    <property type="match status" value="1"/>
</dbReference>
<evidence type="ECO:0008006" key="3">
    <source>
        <dbReference type="Google" id="ProtNLM"/>
    </source>
</evidence>
<dbReference type="SUPFAM" id="SSF158446">
    <property type="entry name" value="IVS-encoded protein-like"/>
    <property type="match status" value="1"/>
</dbReference>
<name>A0A0S7XRU0_UNCSA</name>
<dbReference type="NCBIfam" id="TIGR02436">
    <property type="entry name" value="four helix bundle protein"/>
    <property type="match status" value="1"/>
</dbReference>
<evidence type="ECO:0000313" key="1">
    <source>
        <dbReference type="EMBL" id="KPJ64963.1"/>
    </source>
</evidence>
<comment type="caution">
    <text evidence="1">The sequence shown here is derived from an EMBL/GenBank/DDBJ whole genome shotgun (WGS) entry which is preliminary data.</text>
</comment>
<dbReference type="PANTHER" id="PTHR38471:SF2">
    <property type="entry name" value="FOUR HELIX BUNDLE PROTEIN"/>
    <property type="match status" value="1"/>
</dbReference>
<dbReference type="Gene3D" id="1.20.1440.60">
    <property type="entry name" value="23S rRNA-intervening sequence"/>
    <property type="match status" value="1"/>
</dbReference>
<dbReference type="InterPro" id="IPR012657">
    <property type="entry name" value="23S_rRNA-intervening_sequence"/>
</dbReference>